<feature type="compositionally biased region" description="Acidic residues" evidence="1">
    <location>
        <begin position="762"/>
        <end position="780"/>
    </location>
</feature>
<organism evidence="2 3">
    <name type="scientific">Exophiala viscosa</name>
    <dbReference type="NCBI Taxonomy" id="2486360"/>
    <lineage>
        <taxon>Eukaryota</taxon>
        <taxon>Fungi</taxon>
        <taxon>Dikarya</taxon>
        <taxon>Ascomycota</taxon>
        <taxon>Pezizomycotina</taxon>
        <taxon>Eurotiomycetes</taxon>
        <taxon>Chaetothyriomycetidae</taxon>
        <taxon>Chaetothyriales</taxon>
        <taxon>Herpotrichiellaceae</taxon>
        <taxon>Exophiala</taxon>
    </lineage>
</organism>
<name>A0AAN6E088_9EURO</name>
<dbReference type="AlphaFoldDB" id="A0AAN6E088"/>
<protein>
    <submittedName>
        <fullName evidence="2">Uncharacterized protein</fullName>
    </submittedName>
</protein>
<feature type="compositionally biased region" description="Basic and acidic residues" evidence="1">
    <location>
        <begin position="1172"/>
        <end position="1196"/>
    </location>
</feature>
<comment type="caution">
    <text evidence="2">The sequence shown here is derived from an EMBL/GenBank/DDBJ whole genome shotgun (WGS) entry which is preliminary data.</text>
</comment>
<reference evidence="2" key="1">
    <citation type="journal article" date="2022" name="bioRxiv">
        <title>Deciphering the potential niche of two novel black yeast fungi from a biological soil crust based on their genomes, phenotypes, and melanin regulation.</title>
        <authorList>
            <consortium name="DOE Joint Genome Institute"/>
            <person name="Carr E.C."/>
            <person name="Barton Q."/>
            <person name="Grambo S."/>
            <person name="Sullivan M."/>
            <person name="Renfro C.M."/>
            <person name="Kuo A."/>
            <person name="Pangilinan J."/>
            <person name="Lipzen A."/>
            <person name="Keymanesh K."/>
            <person name="Savage E."/>
            <person name="Barry K."/>
            <person name="Grigoriev I.V."/>
            <person name="Riekhof W.R."/>
            <person name="Harris S.S."/>
        </authorList>
    </citation>
    <scope>NUCLEOTIDE SEQUENCE</scope>
    <source>
        <strain evidence="2">JF 03-4F</strain>
    </source>
</reference>
<sequence length="1249" mass="140951">MSPKRDMKIPIRRRSKASGRVLPRSVTKGISLSRPLARTVTTLQHKHIASIASIATPPSPRYLRLLAQSNKPQQNATNDRAHHRTIPNSEQRIIPAEHGSISDLHLPFLGESSTLEEVKEVHKMIVGYCERWSDHTIFRAPASFFDDMKMISEALQVTSLPVEVLAQPDVRQSCNKVRESYAKFVTVWSQATQAALSMKLSELQPHLTRRPAGIQESAFTSFIADVQAVLPYPLLMTGRVTGIEEIPVLLPADNARNLILQCEEVHGQFQDETYLSEMQSLWLLIWRSLKSAFMISEEGRSKELDNSGSIELNFFTRAGVTPELRRLVQLPDATNPRSIEDMVSRYCRFIEKCRTDTACGAHVHLRQLRNQPLKSHVLSSLKRFTETRRLEANTLAKLHFAVVRLNGLNGGPTIFRRWREGEALGDWIISPSHLLSPMGSQTSATSPRSCGQIEPMAATEGLRRLTKMTDEPIQSSFPHPQGINMRCHHDYVYCPFPETRAHEVAQSEQISRDLGKPGIMSEGLRSEYLIDRPPPHARDPAEHSIFALKRTKFGLLGWLGLIAQQFLPRRGRRTHATSNFNLARRNPDGEQHSREAARVLDPNSRVTKTRAKTQALRLRGGAGGAGPETPPARKTPPKQLPNAFKKRHMELFRQELNRYHVEFHEPDEMQILSLLEEAAYDVMTALTLFRPQSQAPPWQGPGPLDANNVTAAAANSGMNEYGIVDSDGAEEYGSWGRHAYPQAGPARRPLGELMAGPVSPPEDVDDGNDDVDNENQDQVELEARHRRWSSNIIHDSPSSNQENQNSAVNGVLAENRLHTRCHPCPWYKGHIHHNCQCDPNNIAWDTAPSEDDGVIGGPTHNHGNEEDEQSPAPGIDHGENQNPQRTQNDQTARRRGLRSSPTQRVVHPQDGVLVRDTYAPGCEFHRVVRDIDVPMRELGTMVLGEAPRLLIKLAGPEVDATLERLRVQTELLRTACLAQLHPATPSMLDQVHPDDRRHGEESPAKRLALVQQTWQEVKRQHSRLVGVLNDKLDRTNLSLRHKLNRFIRLIGDLHCLVKGFTQPLSDREVSSDSQEFLSEDEQQRLANFMPRVQTHNLPTQKDYERMLKDELEREITVERQIEFSPGPKPNKAILVHNLMLLDRRGVLGAGAQHHYRILLDKPKATRRPQHFNLEKAVEGHRKRQVDGRKAGRDAQRHARKQRRRGRGFSPTRSMTRPPAVQGSFTDSHDDLSADEEKVLSESESTESER</sequence>
<evidence type="ECO:0000313" key="2">
    <source>
        <dbReference type="EMBL" id="KAI1614165.1"/>
    </source>
</evidence>
<feature type="region of interest" description="Disordered" evidence="1">
    <location>
        <begin position="846"/>
        <end position="911"/>
    </location>
</feature>
<keyword evidence="3" id="KW-1185">Reference proteome</keyword>
<dbReference type="Proteomes" id="UP001203852">
    <property type="component" value="Unassembled WGS sequence"/>
</dbReference>
<feature type="compositionally biased region" description="Polar residues" evidence="1">
    <location>
        <begin position="880"/>
        <end position="890"/>
    </location>
</feature>
<feature type="compositionally biased region" description="Basic and acidic residues" evidence="1">
    <location>
        <begin position="1226"/>
        <end position="1249"/>
    </location>
</feature>
<feature type="region of interest" description="Disordered" evidence="1">
    <location>
        <begin position="617"/>
        <end position="640"/>
    </location>
</feature>
<feature type="region of interest" description="Disordered" evidence="1">
    <location>
        <begin position="746"/>
        <end position="780"/>
    </location>
</feature>
<feature type="compositionally biased region" description="Basic residues" evidence="1">
    <location>
        <begin position="1197"/>
        <end position="1206"/>
    </location>
</feature>
<feature type="region of interest" description="Disordered" evidence="1">
    <location>
        <begin position="1172"/>
        <end position="1249"/>
    </location>
</feature>
<dbReference type="EMBL" id="MU404353">
    <property type="protein sequence ID" value="KAI1614165.1"/>
    <property type="molecule type" value="Genomic_DNA"/>
</dbReference>
<evidence type="ECO:0000256" key="1">
    <source>
        <dbReference type="SAM" id="MobiDB-lite"/>
    </source>
</evidence>
<proteinExistence type="predicted"/>
<accession>A0AAN6E088</accession>
<gene>
    <name evidence="2" type="ORF">EDD36DRAFT_418010</name>
</gene>
<evidence type="ECO:0000313" key="3">
    <source>
        <dbReference type="Proteomes" id="UP001203852"/>
    </source>
</evidence>